<dbReference type="Pfam" id="PF00534">
    <property type="entry name" value="Glycos_transf_1"/>
    <property type="match status" value="1"/>
</dbReference>
<evidence type="ECO:0000313" key="4">
    <source>
        <dbReference type="Proteomes" id="UP000315525"/>
    </source>
</evidence>
<dbReference type="PANTHER" id="PTHR45947:SF13">
    <property type="entry name" value="TRANSFERASE"/>
    <property type="match status" value="1"/>
</dbReference>
<protein>
    <submittedName>
        <fullName evidence="3">Glycosyltransferase family 1 protein</fullName>
    </submittedName>
</protein>
<organism evidence="3 4">
    <name type="scientific">candidate division TA06 bacterium</name>
    <dbReference type="NCBI Taxonomy" id="2250710"/>
    <lineage>
        <taxon>Bacteria</taxon>
        <taxon>Bacteria division TA06</taxon>
    </lineage>
</organism>
<evidence type="ECO:0000259" key="2">
    <source>
        <dbReference type="Pfam" id="PF13579"/>
    </source>
</evidence>
<dbReference type="AlphaFoldDB" id="A0A523UW39"/>
<name>A0A523UW39_UNCT6</name>
<reference evidence="3 4" key="1">
    <citation type="submission" date="2019-03" db="EMBL/GenBank/DDBJ databases">
        <title>Metabolic potential of uncultured bacteria and archaea associated with petroleum seepage in deep-sea sediments.</title>
        <authorList>
            <person name="Dong X."/>
            <person name="Hubert C."/>
        </authorList>
    </citation>
    <scope>NUCLEOTIDE SEQUENCE [LARGE SCALE GENOMIC DNA]</scope>
    <source>
        <strain evidence="3">E44_bin18</strain>
    </source>
</reference>
<feature type="domain" description="Glycosyl transferase family 1" evidence="1">
    <location>
        <begin position="231"/>
        <end position="383"/>
    </location>
</feature>
<dbReference type="PANTHER" id="PTHR45947">
    <property type="entry name" value="SULFOQUINOVOSYL TRANSFERASE SQD2"/>
    <property type="match status" value="1"/>
</dbReference>
<dbReference type="SUPFAM" id="SSF53756">
    <property type="entry name" value="UDP-Glycosyltransferase/glycogen phosphorylase"/>
    <property type="match status" value="1"/>
</dbReference>
<evidence type="ECO:0000259" key="1">
    <source>
        <dbReference type="Pfam" id="PF00534"/>
    </source>
</evidence>
<dbReference type="InterPro" id="IPR050194">
    <property type="entry name" value="Glycosyltransferase_grp1"/>
</dbReference>
<accession>A0A523UW39</accession>
<evidence type="ECO:0000313" key="3">
    <source>
        <dbReference type="EMBL" id="TET46690.1"/>
    </source>
</evidence>
<keyword evidence="3" id="KW-0808">Transferase</keyword>
<dbReference type="Gene3D" id="3.40.50.2000">
    <property type="entry name" value="Glycogen Phosphorylase B"/>
    <property type="match status" value="2"/>
</dbReference>
<dbReference type="CDD" id="cd03801">
    <property type="entry name" value="GT4_PimA-like"/>
    <property type="match status" value="1"/>
</dbReference>
<dbReference type="InterPro" id="IPR028098">
    <property type="entry name" value="Glyco_trans_4-like_N"/>
</dbReference>
<proteinExistence type="predicted"/>
<dbReference type="GO" id="GO:0016757">
    <property type="term" value="F:glycosyltransferase activity"/>
    <property type="evidence" value="ECO:0007669"/>
    <property type="project" value="InterPro"/>
</dbReference>
<sequence length="407" mass="45877">MRILLCNTYLYRRGGAEVSFFELAELLVAKGHEVVFFGMEDPKNEVSDGSGYFVSNLEFDDYRPHNVLWNARALGRVLYSTEAASKVRRLVQKSVPDLVYVNNIAHHISPSILDVFKEFRLPVMMSVRDYKIICPNSVLLDRSGICERCKGEKYYNSLIHRCKRNSLIPSAVACLEAYLHRHRRTYDSVRAFLAPSQFCKKKLVEFGMDREKIFVVPNFISPEDFGSKDTSSEPFCVYFGRLSKEKGLKVLIEAAKVCGHELLIIGDGELKSSLVRYAEELGAGNVSFRDGMGFDELMTTVGASLFTVFPSLCYETFGRSILESFAVGKPVVASRIGAVKELVDDGVDGLLCEPGDCEELAEKMSSMFSSKQATEKMGRNGRAKALSRFTPENQYQHLMHVWERIKP</sequence>
<gene>
    <name evidence="3" type="ORF">E3J62_03570</name>
</gene>
<dbReference type="Proteomes" id="UP000315525">
    <property type="component" value="Unassembled WGS sequence"/>
</dbReference>
<dbReference type="InterPro" id="IPR001296">
    <property type="entry name" value="Glyco_trans_1"/>
</dbReference>
<feature type="domain" description="Glycosyltransferase subfamily 4-like N-terminal" evidence="2">
    <location>
        <begin position="14"/>
        <end position="218"/>
    </location>
</feature>
<comment type="caution">
    <text evidence="3">The sequence shown here is derived from an EMBL/GenBank/DDBJ whole genome shotgun (WGS) entry which is preliminary data.</text>
</comment>
<dbReference type="EMBL" id="SOJN01000046">
    <property type="protein sequence ID" value="TET46690.1"/>
    <property type="molecule type" value="Genomic_DNA"/>
</dbReference>
<dbReference type="Pfam" id="PF13579">
    <property type="entry name" value="Glyco_trans_4_4"/>
    <property type="match status" value="1"/>
</dbReference>